<evidence type="ECO:0000256" key="5">
    <source>
        <dbReference type="ARBA" id="ARBA00023136"/>
    </source>
</evidence>
<feature type="transmembrane region" description="Helical" evidence="6">
    <location>
        <begin position="218"/>
        <end position="240"/>
    </location>
</feature>
<comment type="subcellular location">
    <subcellularLocation>
        <location evidence="1">Cell membrane</location>
        <topology evidence="1">Multi-pass membrane protein</topology>
    </subcellularLocation>
</comment>
<dbReference type="OrthoDB" id="9124933at2"/>
<evidence type="ECO:0000256" key="3">
    <source>
        <dbReference type="ARBA" id="ARBA00022692"/>
    </source>
</evidence>
<dbReference type="Proteomes" id="UP000270342">
    <property type="component" value="Unassembled WGS sequence"/>
</dbReference>
<evidence type="ECO:0000256" key="2">
    <source>
        <dbReference type="ARBA" id="ARBA00022475"/>
    </source>
</evidence>
<feature type="transmembrane region" description="Helical" evidence="6">
    <location>
        <begin position="277"/>
        <end position="297"/>
    </location>
</feature>
<evidence type="ECO:0000256" key="4">
    <source>
        <dbReference type="ARBA" id="ARBA00022989"/>
    </source>
</evidence>
<evidence type="ECO:0000256" key="1">
    <source>
        <dbReference type="ARBA" id="ARBA00004651"/>
    </source>
</evidence>
<dbReference type="RefSeq" id="WP_121088215.1">
    <property type="nucleotide sequence ID" value="NZ_RBZU01000008.1"/>
</dbReference>
<dbReference type="NCBIfam" id="TIGR03476">
    <property type="entry name" value="HpnL"/>
    <property type="match status" value="1"/>
</dbReference>
<organism evidence="7 8">
    <name type="scientific">Pararobbsia silviterrae</name>
    <dbReference type="NCBI Taxonomy" id="1792498"/>
    <lineage>
        <taxon>Bacteria</taxon>
        <taxon>Pseudomonadati</taxon>
        <taxon>Pseudomonadota</taxon>
        <taxon>Betaproteobacteria</taxon>
        <taxon>Burkholderiales</taxon>
        <taxon>Burkholderiaceae</taxon>
        <taxon>Pararobbsia</taxon>
    </lineage>
</organism>
<evidence type="ECO:0000313" key="8">
    <source>
        <dbReference type="Proteomes" id="UP000270342"/>
    </source>
</evidence>
<dbReference type="PANTHER" id="PTHR39087">
    <property type="entry name" value="UPF0104 MEMBRANE PROTEIN MJ1595"/>
    <property type="match status" value="1"/>
</dbReference>
<feature type="transmembrane region" description="Helical" evidence="6">
    <location>
        <begin position="246"/>
        <end position="270"/>
    </location>
</feature>
<dbReference type="GO" id="GO:0005886">
    <property type="term" value="C:plasma membrane"/>
    <property type="evidence" value="ECO:0007669"/>
    <property type="project" value="UniProtKB-SubCell"/>
</dbReference>
<keyword evidence="5 6" id="KW-0472">Membrane</keyword>
<dbReference type="Pfam" id="PF03706">
    <property type="entry name" value="LPG_synthase_TM"/>
    <property type="match status" value="1"/>
</dbReference>
<evidence type="ECO:0000313" key="7">
    <source>
        <dbReference type="EMBL" id="RKP51812.1"/>
    </source>
</evidence>
<name>A0A494XPS2_9BURK</name>
<comment type="caution">
    <text evidence="7">The sequence shown here is derived from an EMBL/GenBank/DDBJ whole genome shotgun (WGS) entry which is preliminary data.</text>
</comment>
<dbReference type="EMBL" id="RBZU01000008">
    <property type="protein sequence ID" value="RKP51812.1"/>
    <property type="molecule type" value="Genomic_DNA"/>
</dbReference>
<evidence type="ECO:0008006" key="9">
    <source>
        <dbReference type="Google" id="ProtNLM"/>
    </source>
</evidence>
<sequence>MKYLTRLSALAGLLIAAWLVYDSQPQTILSLMRAAGPGLVLAALAHLMPMPLNARGWQILVRGSTRPSWLQMLHCVWLRESVNGLLPVARIGGELVSFRLLRGFGVRPSWAAASIVADMQLTLISQLIFTMVGIGFLFRHADSQALQVASDLAWGVVVLLPVLILFAMVQHARPFERISRVLNHATSGKLEALVGHSARIDLALKLIWRRRGDVIRYLFFWQTAQCLATSAEIWLALHFLGADVTFAQAVVIESLIQAISSAAFFVPAGLGVQEGGFVLIGGALGLDASTCLALAGARRLRDLLIYVPGLLAWQIGELRMGPRGAAKSASSV</sequence>
<proteinExistence type="predicted"/>
<accession>A0A494XPS2</accession>
<keyword evidence="8" id="KW-1185">Reference proteome</keyword>
<gene>
    <name evidence="7" type="ORF">D7S86_17805</name>
</gene>
<reference evidence="7 8" key="1">
    <citation type="submission" date="2018-10" db="EMBL/GenBank/DDBJ databases">
        <title>Robbsia sp. DHC34, isolated from soil.</title>
        <authorList>
            <person name="Gao Z.-H."/>
            <person name="Qiu L.-H."/>
        </authorList>
    </citation>
    <scope>NUCLEOTIDE SEQUENCE [LARGE SCALE GENOMIC DNA]</scope>
    <source>
        <strain evidence="7 8">DHC34</strain>
    </source>
</reference>
<dbReference type="PANTHER" id="PTHR39087:SF2">
    <property type="entry name" value="UPF0104 MEMBRANE PROTEIN MJ1595"/>
    <property type="match status" value="1"/>
</dbReference>
<feature type="transmembrane region" description="Helical" evidence="6">
    <location>
        <begin position="152"/>
        <end position="169"/>
    </location>
</feature>
<keyword evidence="3 6" id="KW-0812">Transmembrane</keyword>
<keyword evidence="2" id="KW-1003">Cell membrane</keyword>
<dbReference type="AlphaFoldDB" id="A0A494XPS2"/>
<protein>
    <recommendedName>
        <fullName evidence="9">TIGR00374 family protein</fullName>
    </recommendedName>
</protein>
<keyword evidence="4 6" id="KW-1133">Transmembrane helix</keyword>
<feature type="transmembrane region" description="Helical" evidence="6">
    <location>
        <begin position="121"/>
        <end position="140"/>
    </location>
</feature>
<evidence type="ECO:0000256" key="6">
    <source>
        <dbReference type="SAM" id="Phobius"/>
    </source>
</evidence>
<dbReference type="InterPro" id="IPR022791">
    <property type="entry name" value="L-PG_synthase/AglD"/>
</dbReference>